<organism evidence="1 2">
    <name type="scientific">Trichonephila inaurata madagascariensis</name>
    <dbReference type="NCBI Taxonomy" id="2747483"/>
    <lineage>
        <taxon>Eukaryota</taxon>
        <taxon>Metazoa</taxon>
        <taxon>Ecdysozoa</taxon>
        <taxon>Arthropoda</taxon>
        <taxon>Chelicerata</taxon>
        <taxon>Arachnida</taxon>
        <taxon>Araneae</taxon>
        <taxon>Araneomorphae</taxon>
        <taxon>Entelegynae</taxon>
        <taxon>Araneoidea</taxon>
        <taxon>Nephilidae</taxon>
        <taxon>Trichonephila</taxon>
        <taxon>Trichonephila inaurata</taxon>
    </lineage>
</organism>
<dbReference type="Proteomes" id="UP000886998">
    <property type="component" value="Unassembled WGS sequence"/>
</dbReference>
<dbReference type="EMBL" id="BMAV01020579">
    <property type="protein sequence ID" value="GFY74151.1"/>
    <property type="molecule type" value="Genomic_DNA"/>
</dbReference>
<reference evidence="1" key="1">
    <citation type="submission" date="2020-08" db="EMBL/GenBank/DDBJ databases">
        <title>Multicomponent nature underlies the extraordinary mechanical properties of spider dragline silk.</title>
        <authorList>
            <person name="Kono N."/>
            <person name="Nakamura H."/>
            <person name="Mori M."/>
            <person name="Yoshida Y."/>
            <person name="Ohtoshi R."/>
            <person name="Malay A.D."/>
            <person name="Moran D.A.P."/>
            <person name="Tomita M."/>
            <person name="Numata K."/>
            <person name="Arakawa K."/>
        </authorList>
    </citation>
    <scope>NUCLEOTIDE SEQUENCE</scope>
</reference>
<accession>A0A8X7CN47</accession>
<keyword evidence="2" id="KW-1185">Reference proteome</keyword>
<protein>
    <submittedName>
        <fullName evidence="1">Uncharacterized protein</fullName>
    </submittedName>
</protein>
<gene>
    <name evidence="1" type="ORF">TNIN_60621</name>
</gene>
<evidence type="ECO:0000313" key="2">
    <source>
        <dbReference type="Proteomes" id="UP000886998"/>
    </source>
</evidence>
<proteinExistence type="predicted"/>
<evidence type="ECO:0000313" key="1">
    <source>
        <dbReference type="EMBL" id="GFY74151.1"/>
    </source>
</evidence>
<name>A0A8X7CN47_9ARAC</name>
<dbReference type="AlphaFoldDB" id="A0A8X7CN47"/>
<comment type="caution">
    <text evidence="1">The sequence shown here is derived from an EMBL/GenBank/DDBJ whole genome shotgun (WGS) entry which is preliminary data.</text>
</comment>
<sequence>MRKSRYYEKRRLVFDVLQSNTFFVFVERKYHPANFVTQERKELGKNLEKAAEEHFQQKCEKWIDGRYVVSLPWDTRPSSLPTCRNLAEIVEKIVANSLKKTGNQEAYEGVFSEWLQEGVIEEVKNYFNYKSDHYLPHRAVL</sequence>